<reference evidence="3" key="1">
    <citation type="submission" date="2018-09" db="EMBL/GenBank/DDBJ databases">
        <authorList>
            <person name="Zhu H."/>
        </authorList>
    </citation>
    <scope>NUCLEOTIDE SEQUENCE [LARGE SCALE GENOMIC DNA]</scope>
    <source>
        <strain evidence="3">K1S02-23</strain>
    </source>
</reference>
<evidence type="ECO:0000313" key="3">
    <source>
        <dbReference type="Proteomes" id="UP000266327"/>
    </source>
</evidence>
<evidence type="ECO:0000313" key="2">
    <source>
        <dbReference type="EMBL" id="RJG01011.1"/>
    </source>
</evidence>
<dbReference type="EMBL" id="QYUQ01000002">
    <property type="protein sequence ID" value="RJG01011.1"/>
    <property type="molecule type" value="Genomic_DNA"/>
</dbReference>
<comment type="caution">
    <text evidence="2">The sequence shown here is derived from an EMBL/GenBank/DDBJ whole genome shotgun (WGS) entry which is preliminary data.</text>
</comment>
<feature type="transmembrane region" description="Helical" evidence="1">
    <location>
        <begin position="110"/>
        <end position="133"/>
    </location>
</feature>
<evidence type="ECO:0000256" key="1">
    <source>
        <dbReference type="SAM" id="Phobius"/>
    </source>
</evidence>
<protein>
    <recommendedName>
        <fullName evidence="4">MFS transporter</fullName>
    </recommendedName>
</protein>
<keyword evidence="3" id="KW-1185">Reference proteome</keyword>
<organism evidence="2 3">
    <name type="scientific">Noviherbaspirillum sedimenti</name>
    <dbReference type="NCBI Taxonomy" id="2320865"/>
    <lineage>
        <taxon>Bacteria</taxon>
        <taxon>Pseudomonadati</taxon>
        <taxon>Pseudomonadota</taxon>
        <taxon>Betaproteobacteria</taxon>
        <taxon>Burkholderiales</taxon>
        <taxon>Oxalobacteraceae</taxon>
        <taxon>Noviherbaspirillum</taxon>
    </lineage>
</organism>
<keyword evidence="1" id="KW-0472">Membrane</keyword>
<dbReference type="InterPro" id="IPR036259">
    <property type="entry name" value="MFS_trans_sf"/>
</dbReference>
<evidence type="ECO:0008006" key="4">
    <source>
        <dbReference type="Google" id="ProtNLM"/>
    </source>
</evidence>
<proteinExistence type="predicted"/>
<dbReference type="Proteomes" id="UP000266327">
    <property type="component" value="Unassembled WGS sequence"/>
</dbReference>
<dbReference type="SUPFAM" id="SSF103473">
    <property type="entry name" value="MFS general substrate transporter"/>
    <property type="match status" value="1"/>
</dbReference>
<keyword evidence="1" id="KW-0812">Transmembrane</keyword>
<sequence length="161" mass="16386">MLDLVALPVWVGTLVSQYRFDPQQAGGLATLFLVGAALASVFFASGFTKGNARCAAACGFGIAALAFALSSQSTAFPVLAGLHFVGGMATGMALSFAHGTIGHAANPHRVFAYAGLVIGIFGILFLGTTPGIVDKFGGPALFVVFAAVMLVATGELRFQVS</sequence>
<keyword evidence="1" id="KW-1133">Transmembrane helix</keyword>
<feature type="transmembrane region" description="Helical" evidence="1">
    <location>
        <begin position="78"/>
        <end position="98"/>
    </location>
</feature>
<dbReference type="AlphaFoldDB" id="A0A3A3FZC6"/>
<feature type="transmembrane region" description="Helical" evidence="1">
    <location>
        <begin position="139"/>
        <end position="158"/>
    </location>
</feature>
<accession>A0A3A3FZC6</accession>
<name>A0A3A3FZC6_9BURK</name>
<gene>
    <name evidence="2" type="ORF">D3878_04930</name>
</gene>
<dbReference type="Gene3D" id="1.20.1250.20">
    <property type="entry name" value="MFS general substrate transporter like domains"/>
    <property type="match status" value="1"/>
</dbReference>
<feature type="transmembrane region" description="Helical" evidence="1">
    <location>
        <begin position="27"/>
        <end position="47"/>
    </location>
</feature>
<feature type="transmembrane region" description="Helical" evidence="1">
    <location>
        <begin position="54"/>
        <end position="72"/>
    </location>
</feature>